<evidence type="ECO:0000256" key="1">
    <source>
        <dbReference type="SAM" id="Coils"/>
    </source>
</evidence>
<name>A0A9P5Q9M1_9AGAR</name>
<dbReference type="Proteomes" id="UP000772434">
    <property type="component" value="Unassembled WGS sequence"/>
</dbReference>
<gene>
    <name evidence="2" type="ORF">BDP27DRAFT_610638</name>
</gene>
<protein>
    <submittedName>
        <fullName evidence="2">Uncharacterized protein</fullName>
    </submittedName>
</protein>
<evidence type="ECO:0000313" key="3">
    <source>
        <dbReference type="Proteomes" id="UP000772434"/>
    </source>
</evidence>
<keyword evidence="3" id="KW-1185">Reference proteome</keyword>
<dbReference type="AlphaFoldDB" id="A0A9P5Q9M1"/>
<keyword evidence="1" id="KW-0175">Coiled coil</keyword>
<accession>A0A9P5Q9M1</accession>
<dbReference type="OrthoDB" id="3051185at2759"/>
<dbReference type="EMBL" id="JADNRY010000004">
    <property type="protein sequence ID" value="KAF9077450.1"/>
    <property type="molecule type" value="Genomic_DNA"/>
</dbReference>
<organism evidence="2 3">
    <name type="scientific">Rhodocollybia butyracea</name>
    <dbReference type="NCBI Taxonomy" id="206335"/>
    <lineage>
        <taxon>Eukaryota</taxon>
        <taxon>Fungi</taxon>
        <taxon>Dikarya</taxon>
        <taxon>Basidiomycota</taxon>
        <taxon>Agaricomycotina</taxon>
        <taxon>Agaricomycetes</taxon>
        <taxon>Agaricomycetidae</taxon>
        <taxon>Agaricales</taxon>
        <taxon>Marasmiineae</taxon>
        <taxon>Omphalotaceae</taxon>
        <taxon>Rhodocollybia</taxon>
    </lineage>
</organism>
<proteinExistence type="predicted"/>
<sequence length="174" mass="19890">MSHLEGLVEAEETNLVNLQERKETVEQELANMEEAIAEHRGELGQLQEVLDEKSKVVEQAKRTASKASKGLEQALKEISNKNDEIEKLAMERSATYRKCRLEEIRLPLLEGNLKNVPMEENLREEVAMDVDGDEDGTQQPKTVKAMVLRWTLRMSTTTNERTVLQMLSLNLMPR</sequence>
<feature type="coiled-coil region" evidence="1">
    <location>
        <begin position="1"/>
        <end position="91"/>
    </location>
</feature>
<comment type="caution">
    <text evidence="2">The sequence shown here is derived from an EMBL/GenBank/DDBJ whole genome shotgun (WGS) entry which is preliminary data.</text>
</comment>
<evidence type="ECO:0000313" key="2">
    <source>
        <dbReference type="EMBL" id="KAF9077450.1"/>
    </source>
</evidence>
<reference evidence="2" key="1">
    <citation type="submission" date="2020-11" db="EMBL/GenBank/DDBJ databases">
        <authorList>
            <consortium name="DOE Joint Genome Institute"/>
            <person name="Ahrendt S."/>
            <person name="Riley R."/>
            <person name="Andreopoulos W."/>
            <person name="Labutti K."/>
            <person name="Pangilinan J."/>
            <person name="Ruiz-Duenas F.J."/>
            <person name="Barrasa J.M."/>
            <person name="Sanchez-Garcia M."/>
            <person name="Camarero S."/>
            <person name="Miyauchi S."/>
            <person name="Serrano A."/>
            <person name="Linde D."/>
            <person name="Babiker R."/>
            <person name="Drula E."/>
            <person name="Ayuso-Fernandez I."/>
            <person name="Pacheco R."/>
            <person name="Padilla G."/>
            <person name="Ferreira P."/>
            <person name="Barriuso J."/>
            <person name="Kellner H."/>
            <person name="Castanera R."/>
            <person name="Alfaro M."/>
            <person name="Ramirez L."/>
            <person name="Pisabarro A.G."/>
            <person name="Kuo A."/>
            <person name="Tritt A."/>
            <person name="Lipzen A."/>
            <person name="He G."/>
            <person name="Yan M."/>
            <person name="Ng V."/>
            <person name="Cullen D."/>
            <person name="Martin F."/>
            <person name="Rosso M.-N."/>
            <person name="Henrissat B."/>
            <person name="Hibbett D."/>
            <person name="Martinez A.T."/>
            <person name="Grigoriev I.V."/>
        </authorList>
    </citation>
    <scope>NUCLEOTIDE SEQUENCE</scope>
    <source>
        <strain evidence="2">AH 40177</strain>
    </source>
</reference>